<dbReference type="AlphaFoldDB" id="A0A6G8ARH6"/>
<keyword evidence="5 12" id="KW-0658">Purine biosynthesis</keyword>
<reference evidence="15 16" key="1">
    <citation type="submission" date="2020-03" db="EMBL/GenBank/DDBJ databases">
        <title>Vagococcus sp. nov., isolated from beetles.</title>
        <authorList>
            <person name="Hyun D.-W."/>
            <person name="Bae J.-W."/>
        </authorList>
    </citation>
    <scope>NUCLEOTIDE SEQUENCE [LARGE SCALE GENOMIC DNA]</scope>
    <source>
        <strain evidence="15 16">HDW17B</strain>
    </source>
</reference>
<evidence type="ECO:0000313" key="15">
    <source>
        <dbReference type="EMBL" id="QIL47542.1"/>
    </source>
</evidence>
<sequence length="280" mass="30815">MAILLDGRALSDKIQENLKQEVAGWKQKGKRLPKLVVILIGEDVGSQVYVKNKENSAKNIGFHSQVDRLPENTTEEELLRRINEYNEDQQVDGILVQLPLPKHIDEEKIILAIDSKKDVDGFHPLNMGKLFIGKPDKLPCTPYGIMRLLEEHDVEVAGKKAVVIGRSNIVGKPMGQLLLMSNATVTITHSHTKDLKAITKEADIVIVAIGESEFLRADHIKEGAVVVDVGMNRHVDGHLVGDVKFDEVSRKASYITPVPGGVGPMTIAMLMEQTVANARG</sequence>
<dbReference type="InterPro" id="IPR020630">
    <property type="entry name" value="THF_DH/CycHdrlase_cat_dom"/>
</dbReference>
<keyword evidence="16" id="KW-1185">Reference proteome</keyword>
<comment type="caution">
    <text evidence="12">Lacks conserved residue(s) required for the propagation of feature annotation.</text>
</comment>
<dbReference type="GO" id="GO:0035999">
    <property type="term" value="P:tetrahydrofolate interconversion"/>
    <property type="evidence" value="ECO:0007669"/>
    <property type="project" value="UniProtKB-UniRule"/>
</dbReference>
<dbReference type="GO" id="GO:0005829">
    <property type="term" value="C:cytosol"/>
    <property type="evidence" value="ECO:0007669"/>
    <property type="project" value="TreeGrafter"/>
</dbReference>
<dbReference type="RefSeq" id="WP_166033713.1">
    <property type="nucleotide sequence ID" value="NZ_CP049887.1"/>
</dbReference>
<evidence type="ECO:0000313" key="16">
    <source>
        <dbReference type="Proteomes" id="UP000501747"/>
    </source>
</evidence>
<dbReference type="InterPro" id="IPR020867">
    <property type="entry name" value="THF_DH/CycHdrlase_CS"/>
</dbReference>
<evidence type="ECO:0000259" key="14">
    <source>
        <dbReference type="Pfam" id="PF02882"/>
    </source>
</evidence>
<comment type="pathway">
    <text evidence="1 12">One-carbon metabolism; tetrahydrofolate interconversion.</text>
</comment>
<keyword evidence="10 12" id="KW-0486">Methionine biosynthesis</keyword>
<evidence type="ECO:0000256" key="2">
    <source>
        <dbReference type="ARBA" id="ARBA00011738"/>
    </source>
</evidence>
<dbReference type="UniPathway" id="UPA00193"/>
<dbReference type="PRINTS" id="PR00085">
    <property type="entry name" value="THFDHDRGNASE"/>
</dbReference>
<dbReference type="HAMAP" id="MF_01576">
    <property type="entry name" value="THF_DHG_CYH"/>
    <property type="match status" value="1"/>
</dbReference>
<dbReference type="SUPFAM" id="SSF51735">
    <property type="entry name" value="NAD(P)-binding Rossmann-fold domains"/>
    <property type="match status" value="1"/>
</dbReference>
<dbReference type="Pfam" id="PF00763">
    <property type="entry name" value="THF_DHG_CYH"/>
    <property type="match status" value="1"/>
</dbReference>
<proteinExistence type="inferred from homology"/>
<dbReference type="CDD" id="cd01080">
    <property type="entry name" value="NAD_bind_m-THF_DH_Cyclohyd"/>
    <property type="match status" value="1"/>
</dbReference>
<dbReference type="Gene3D" id="3.40.50.10860">
    <property type="entry name" value="Leucine Dehydrogenase, chain A, domain 1"/>
    <property type="match status" value="1"/>
</dbReference>
<dbReference type="GO" id="GO:0004477">
    <property type="term" value="F:methenyltetrahydrofolate cyclohydrolase activity"/>
    <property type="evidence" value="ECO:0007669"/>
    <property type="project" value="UniProtKB-UniRule"/>
</dbReference>
<dbReference type="EC" id="1.5.1.5" evidence="12"/>
<dbReference type="GO" id="GO:0000105">
    <property type="term" value="P:L-histidine biosynthetic process"/>
    <property type="evidence" value="ECO:0007669"/>
    <property type="project" value="UniProtKB-KW"/>
</dbReference>
<feature type="binding site" evidence="12">
    <location>
        <begin position="165"/>
        <end position="167"/>
    </location>
    <ligand>
        <name>NADP(+)</name>
        <dbReference type="ChEBI" id="CHEBI:58349"/>
    </ligand>
</feature>
<comment type="function">
    <text evidence="12">Catalyzes the oxidation of 5,10-methylenetetrahydrofolate to 5,10-methenyltetrahydrofolate and then the hydrolysis of 5,10-methenyltetrahydrofolate to 10-formyltetrahydrofolate.</text>
</comment>
<dbReference type="InterPro" id="IPR046346">
    <property type="entry name" value="Aminoacid_DH-like_N_sf"/>
</dbReference>
<keyword evidence="9 12" id="KW-0368">Histidine biosynthesis</keyword>
<evidence type="ECO:0000256" key="5">
    <source>
        <dbReference type="ARBA" id="ARBA00022755"/>
    </source>
</evidence>
<dbReference type="SUPFAM" id="SSF53223">
    <property type="entry name" value="Aminoacid dehydrogenase-like, N-terminal domain"/>
    <property type="match status" value="1"/>
</dbReference>
<keyword evidence="7 12" id="KW-0521">NADP</keyword>
<keyword evidence="8 12" id="KW-0560">Oxidoreductase</keyword>
<protein>
    <recommendedName>
        <fullName evidence="12">Bifunctional protein FolD</fullName>
    </recommendedName>
    <domain>
        <recommendedName>
            <fullName evidence="12">Methylenetetrahydrofolate dehydrogenase</fullName>
            <ecNumber evidence="12">1.5.1.5</ecNumber>
        </recommendedName>
    </domain>
    <domain>
        <recommendedName>
            <fullName evidence="12">Methenyltetrahydrofolate cyclohydrolase</fullName>
            <ecNumber evidence="12">3.5.4.9</ecNumber>
        </recommendedName>
    </domain>
</protein>
<evidence type="ECO:0000256" key="7">
    <source>
        <dbReference type="ARBA" id="ARBA00022857"/>
    </source>
</evidence>
<dbReference type="PANTHER" id="PTHR48099:SF5">
    <property type="entry name" value="C-1-TETRAHYDROFOLATE SYNTHASE, CYTOPLASMIC"/>
    <property type="match status" value="1"/>
</dbReference>
<evidence type="ECO:0000256" key="9">
    <source>
        <dbReference type="ARBA" id="ARBA00023102"/>
    </source>
</evidence>
<dbReference type="EMBL" id="CP049887">
    <property type="protein sequence ID" value="QIL47542.1"/>
    <property type="molecule type" value="Genomic_DNA"/>
</dbReference>
<dbReference type="Pfam" id="PF02882">
    <property type="entry name" value="THF_DHG_CYH_C"/>
    <property type="match status" value="1"/>
</dbReference>
<dbReference type="InterPro" id="IPR036291">
    <property type="entry name" value="NAD(P)-bd_dom_sf"/>
</dbReference>
<feature type="domain" description="Tetrahydrofolate dehydrogenase/cyclohydrolase catalytic" evidence="13">
    <location>
        <begin position="5"/>
        <end position="120"/>
    </location>
</feature>
<dbReference type="PANTHER" id="PTHR48099">
    <property type="entry name" value="C-1-TETRAHYDROFOLATE SYNTHASE, CYTOPLASMIC-RELATED"/>
    <property type="match status" value="1"/>
</dbReference>
<dbReference type="Proteomes" id="UP000501747">
    <property type="component" value="Chromosome"/>
</dbReference>
<feature type="domain" description="Tetrahydrofolate dehydrogenase/cyclohydrolase NAD(P)-binding" evidence="14">
    <location>
        <begin position="139"/>
        <end position="278"/>
    </location>
</feature>
<comment type="subunit">
    <text evidence="2 12">Homodimer.</text>
</comment>
<dbReference type="Gene3D" id="3.40.50.720">
    <property type="entry name" value="NAD(P)-binding Rossmann-like Domain"/>
    <property type="match status" value="1"/>
</dbReference>
<evidence type="ECO:0000256" key="10">
    <source>
        <dbReference type="ARBA" id="ARBA00023167"/>
    </source>
</evidence>
<keyword evidence="4 12" id="KW-0028">Amino-acid biosynthesis</keyword>
<dbReference type="GO" id="GO:0006164">
    <property type="term" value="P:purine nucleotide biosynthetic process"/>
    <property type="evidence" value="ECO:0007669"/>
    <property type="project" value="UniProtKB-KW"/>
</dbReference>
<comment type="catalytic activity">
    <reaction evidence="12">
        <text>(6R)-5,10-methylene-5,6,7,8-tetrahydrofolate + NADP(+) = (6R)-5,10-methenyltetrahydrofolate + NADPH</text>
        <dbReference type="Rhea" id="RHEA:22812"/>
        <dbReference type="ChEBI" id="CHEBI:15636"/>
        <dbReference type="ChEBI" id="CHEBI:57455"/>
        <dbReference type="ChEBI" id="CHEBI:57783"/>
        <dbReference type="ChEBI" id="CHEBI:58349"/>
        <dbReference type="EC" id="1.5.1.5"/>
    </reaction>
</comment>
<dbReference type="GO" id="GO:0004488">
    <property type="term" value="F:methylenetetrahydrofolate dehydrogenase (NADP+) activity"/>
    <property type="evidence" value="ECO:0007669"/>
    <property type="project" value="UniProtKB-UniRule"/>
</dbReference>
<dbReference type="InterPro" id="IPR020631">
    <property type="entry name" value="THF_DH/CycHdrlase_NAD-bd_dom"/>
</dbReference>
<evidence type="ECO:0000256" key="6">
    <source>
        <dbReference type="ARBA" id="ARBA00022801"/>
    </source>
</evidence>
<name>A0A6G8ARH6_9ENTE</name>
<evidence type="ECO:0000256" key="8">
    <source>
        <dbReference type="ARBA" id="ARBA00023002"/>
    </source>
</evidence>
<accession>A0A6G8ARH6</accession>
<dbReference type="FunFam" id="3.40.50.720:FF:000094">
    <property type="entry name" value="Bifunctional protein FolD"/>
    <property type="match status" value="1"/>
</dbReference>
<dbReference type="NCBIfam" id="NF010783">
    <property type="entry name" value="PRK14186.1"/>
    <property type="match status" value="1"/>
</dbReference>
<dbReference type="PROSITE" id="PS00767">
    <property type="entry name" value="THF_DHG_CYH_2"/>
    <property type="match status" value="1"/>
</dbReference>
<keyword evidence="6 12" id="KW-0378">Hydrolase</keyword>
<gene>
    <name evidence="12 15" type="primary">folD</name>
    <name evidence="15" type="ORF">G7082_02825</name>
</gene>
<organism evidence="15 16">
    <name type="scientific">Vagococcus hydrophili</name>
    <dbReference type="NCBI Taxonomy" id="2714947"/>
    <lineage>
        <taxon>Bacteria</taxon>
        <taxon>Bacillati</taxon>
        <taxon>Bacillota</taxon>
        <taxon>Bacilli</taxon>
        <taxon>Lactobacillales</taxon>
        <taxon>Enterococcaceae</taxon>
        <taxon>Vagococcus</taxon>
    </lineage>
</organism>
<dbReference type="FunFam" id="3.40.50.10860:FF:000005">
    <property type="entry name" value="C-1-tetrahydrofolate synthase, cytoplasmic, putative"/>
    <property type="match status" value="1"/>
</dbReference>
<dbReference type="InterPro" id="IPR000672">
    <property type="entry name" value="THF_DH/CycHdrlase"/>
</dbReference>
<keyword evidence="3 12" id="KW-0554">One-carbon metabolism</keyword>
<evidence type="ECO:0000259" key="13">
    <source>
        <dbReference type="Pfam" id="PF00763"/>
    </source>
</evidence>
<dbReference type="PROSITE" id="PS00766">
    <property type="entry name" value="THF_DHG_CYH_1"/>
    <property type="match status" value="1"/>
</dbReference>
<evidence type="ECO:0000256" key="1">
    <source>
        <dbReference type="ARBA" id="ARBA00004777"/>
    </source>
</evidence>
<evidence type="ECO:0000256" key="12">
    <source>
        <dbReference type="HAMAP-Rule" id="MF_01576"/>
    </source>
</evidence>
<dbReference type="EC" id="3.5.4.9" evidence="12"/>
<dbReference type="GO" id="GO:0009086">
    <property type="term" value="P:methionine biosynthetic process"/>
    <property type="evidence" value="ECO:0007669"/>
    <property type="project" value="UniProtKB-KW"/>
</dbReference>
<dbReference type="NCBIfam" id="NF008058">
    <property type="entry name" value="PRK10792.1"/>
    <property type="match status" value="1"/>
</dbReference>
<keyword evidence="11 12" id="KW-0511">Multifunctional enzyme</keyword>
<evidence type="ECO:0000256" key="11">
    <source>
        <dbReference type="ARBA" id="ARBA00023268"/>
    </source>
</evidence>
<evidence type="ECO:0000256" key="3">
    <source>
        <dbReference type="ARBA" id="ARBA00022563"/>
    </source>
</evidence>
<comment type="similarity">
    <text evidence="12">Belongs to the tetrahydrofolate dehydrogenase/cyclohydrolase family.</text>
</comment>
<evidence type="ECO:0000256" key="4">
    <source>
        <dbReference type="ARBA" id="ARBA00022605"/>
    </source>
</evidence>
<comment type="catalytic activity">
    <reaction evidence="12">
        <text>(6R)-5,10-methenyltetrahydrofolate + H2O = (6R)-10-formyltetrahydrofolate + H(+)</text>
        <dbReference type="Rhea" id="RHEA:23700"/>
        <dbReference type="ChEBI" id="CHEBI:15377"/>
        <dbReference type="ChEBI" id="CHEBI:15378"/>
        <dbReference type="ChEBI" id="CHEBI:57455"/>
        <dbReference type="ChEBI" id="CHEBI:195366"/>
        <dbReference type="EC" id="3.5.4.9"/>
    </reaction>
</comment>
<dbReference type="KEGG" id="vhy:G7082_02825"/>